<dbReference type="GO" id="GO:0003677">
    <property type="term" value="F:DNA binding"/>
    <property type="evidence" value="ECO:0007669"/>
    <property type="project" value="InterPro"/>
</dbReference>
<accession>R1IG72</accession>
<reference evidence="3 4" key="1">
    <citation type="submission" date="2013-02" db="EMBL/GenBank/DDBJ databases">
        <title>Draft genome sequence of Amycolatopsis vancoresmycina strain DSM 44592T.</title>
        <authorList>
            <person name="Kumar S."/>
            <person name="Kaur N."/>
            <person name="Kaur C."/>
            <person name="Raghava G.P.S."/>
            <person name="Mayilraj S."/>
        </authorList>
    </citation>
    <scope>NUCLEOTIDE SEQUENCE [LARGE SCALE GENOMIC DNA]</scope>
    <source>
        <strain evidence="3 4">DSM 44592</strain>
    </source>
</reference>
<organism evidence="3 4">
    <name type="scientific">Amycolatopsis vancoresmycina DSM 44592</name>
    <dbReference type="NCBI Taxonomy" id="1292037"/>
    <lineage>
        <taxon>Bacteria</taxon>
        <taxon>Bacillati</taxon>
        <taxon>Actinomycetota</taxon>
        <taxon>Actinomycetes</taxon>
        <taxon>Pseudonocardiales</taxon>
        <taxon>Pseudonocardiaceae</taxon>
        <taxon>Amycolatopsis</taxon>
    </lineage>
</organism>
<dbReference type="InterPro" id="IPR036388">
    <property type="entry name" value="WH-like_DNA-bd_sf"/>
</dbReference>
<name>R1IG72_9PSEU</name>
<dbReference type="EMBL" id="AOUO01000064">
    <property type="protein sequence ID" value="EOD69429.1"/>
    <property type="molecule type" value="Genomic_DNA"/>
</dbReference>
<dbReference type="Proteomes" id="UP000014139">
    <property type="component" value="Unassembled WGS sequence"/>
</dbReference>
<dbReference type="Gene3D" id="1.10.10.10">
    <property type="entry name" value="Winged helix-like DNA-binding domain superfamily/Winged helix DNA-binding domain"/>
    <property type="match status" value="1"/>
</dbReference>
<dbReference type="InterPro" id="IPR016032">
    <property type="entry name" value="Sig_transdc_resp-reg_C-effctor"/>
</dbReference>
<feature type="compositionally biased region" description="Polar residues" evidence="1">
    <location>
        <begin position="1"/>
        <end position="13"/>
    </location>
</feature>
<dbReference type="PANTHER" id="PTHR34293:SF1">
    <property type="entry name" value="HTH-TYPE TRANSCRIPTIONAL REGULATOR TRMBL2"/>
    <property type="match status" value="1"/>
</dbReference>
<comment type="caution">
    <text evidence="3">The sequence shown here is derived from an EMBL/GenBank/DDBJ whole genome shotgun (WGS) entry which is preliminary data.</text>
</comment>
<dbReference type="PANTHER" id="PTHR34293">
    <property type="entry name" value="HTH-TYPE TRANSCRIPTIONAL REGULATOR TRMBL2"/>
    <property type="match status" value="1"/>
</dbReference>
<sequence>MSKWLTPSSTARRSTARDVSRARMPPSVVDIRRMAPKPSRLTSKEPSFQVPAAAAGVVFVVMAPAFRRGPRDHRVWHLAATLECVEKVTDVVMVRGEAELFERTAHLFEAATEISCAARDLHTWSVAQPTTTEREHSMRGMTVRKMYQPAVLLDPTLAGHLRHMADNGARIRITEREVNETIILDRRIAIVAGDHVGGVRGYTVISSPALVQGIQSLFEAAWHGATDLEAYQARFTELGAREILEQLASGCKDETAARVLGVSLRTYRRRVAEVMELLGASSRFQAGARAREAGLL</sequence>
<dbReference type="SUPFAM" id="SSF46894">
    <property type="entry name" value="C-terminal effector domain of the bipartite response regulators"/>
    <property type="match status" value="1"/>
</dbReference>
<dbReference type="InterPro" id="IPR051797">
    <property type="entry name" value="TrmB-like"/>
</dbReference>
<evidence type="ECO:0000259" key="2">
    <source>
        <dbReference type="SMART" id="SM00421"/>
    </source>
</evidence>
<evidence type="ECO:0000313" key="3">
    <source>
        <dbReference type="EMBL" id="EOD69429.1"/>
    </source>
</evidence>
<dbReference type="SMART" id="SM00421">
    <property type="entry name" value="HTH_LUXR"/>
    <property type="match status" value="1"/>
</dbReference>
<feature type="domain" description="HTH luxR-type" evidence="2">
    <location>
        <begin position="235"/>
        <end position="290"/>
    </location>
</feature>
<evidence type="ECO:0000313" key="4">
    <source>
        <dbReference type="Proteomes" id="UP000014139"/>
    </source>
</evidence>
<dbReference type="eggNOG" id="COG2197">
    <property type="taxonomic scope" value="Bacteria"/>
</dbReference>
<keyword evidence="4" id="KW-1185">Reference proteome</keyword>
<feature type="region of interest" description="Disordered" evidence="1">
    <location>
        <begin position="1"/>
        <end position="23"/>
    </location>
</feature>
<evidence type="ECO:0000256" key="1">
    <source>
        <dbReference type="SAM" id="MobiDB-lite"/>
    </source>
</evidence>
<dbReference type="GO" id="GO:0006355">
    <property type="term" value="P:regulation of DNA-templated transcription"/>
    <property type="evidence" value="ECO:0007669"/>
    <property type="project" value="InterPro"/>
</dbReference>
<dbReference type="PATRIC" id="fig|1292037.4.peg.1211"/>
<gene>
    <name evidence="3" type="ORF">H480_06206</name>
</gene>
<dbReference type="InterPro" id="IPR000792">
    <property type="entry name" value="Tscrpt_reg_LuxR_C"/>
</dbReference>
<protein>
    <submittedName>
        <fullName evidence="3">LuxR family transcriptional regulator fused with ATPase domain</fullName>
    </submittedName>
</protein>
<proteinExistence type="predicted"/>
<dbReference type="AlphaFoldDB" id="R1IG72"/>